<sequence length="78" mass="8593">MKRAELDVVVLDEDLPDEGLVKGAVGTIVMVFDTPTLGYLVEFCDEEGRTIAMPALLPAQLKSYFIPGTLKTRLVRPE</sequence>
<reference evidence="2 4" key="2">
    <citation type="submission" date="2018-01" db="EMBL/GenBank/DDBJ databases">
        <title>Multi-drug resistant Enterobacter species isolated from the International Space Station and comparative genomic analyses with human pathogenic strains.</title>
        <authorList>
            <person name="Singh N.K."/>
            <person name="Bezdan D."/>
            <person name="McIntyre A."/>
            <person name="Sielaff A.C."/>
            <person name="Wheeler K."/>
            <person name="Mason C."/>
            <person name="Venkateswaran K."/>
        </authorList>
    </citation>
    <scope>NUCLEOTIDE SEQUENCE [LARGE SCALE GENOMIC DNA]</scope>
    <source>
        <strain evidence="2 4">IF2SW-P2</strain>
    </source>
</reference>
<accession>A0A3S0PMJ9</accession>
<reference evidence="1 3" key="1">
    <citation type="submission" date="2016-03" db="EMBL/GenBank/DDBJ databases">
        <authorList>
            <consortium name="Pathogen Informatics"/>
        </authorList>
    </citation>
    <scope>NUCLEOTIDE SEQUENCE [LARGE SCALE GENOMIC DNA]</scope>
    <source>
        <strain evidence="1">E1527</strain>
        <strain evidence="3">e1527</strain>
    </source>
</reference>
<dbReference type="Pfam" id="PF16277">
    <property type="entry name" value="DUF4926"/>
    <property type="match status" value="1"/>
</dbReference>
<dbReference type="Proteomes" id="UP000236063">
    <property type="component" value="Unassembled WGS sequence"/>
</dbReference>
<dbReference type="EMBL" id="FJZI01000001">
    <property type="protein sequence ID" value="CZX06137.1"/>
    <property type="molecule type" value="Genomic_DNA"/>
</dbReference>
<organism evidence="1 3">
    <name type="scientific">Enterobacter bugandensis</name>
    <dbReference type="NCBI Taxonomy" id="881260"/>
    <lineage>
        <taxon>Bacteria</taxon>
        <taxon>Pseudomonadati</taxon>
        <taxon>Pseudomonadota</taxon>
        <taxon>Gammaproteobacteria</taxon>
        <taxon>Enterobacterales</taxon>
        <taxon>Enterobacteriaceae</taxon>
        <taxon>Enterobacter</taxon>
    </lineage>
</organism>
<evidence type="ECO:0000313" key="3">
    <source>
        <dbReference type="Proteomes" id="UP000076063"/>
    </source>
</evidence>
<gene>
    <name evidence="2" type="ORF">C1167_00100</name>
    <name evidence="1" type="ORF">SAMEA2273372_00470</name>
</gene>
<dbReference type="Proteomes" id="UP000076063">
    <property type="component" value="Unassembled WGS sequence"/>
</dbReference>
<dbReference type="InterPro" id="IPR032568">
    <property type="entry name" value="DUF4926"/>
</dbReference>
<protein>
    <submittedName>
        <fullName evidence="2">DUF4926 domain-containing protein</fullName>
    </submittedName>
</protein>
<dbReference type="OrthoDB" id="983005at2"/>
<evidence type="ECO:0000313" key="1">
    <source>
        <dbReference type="EMBL" id="CZX06137.1"/>
    </source>
</evidence>
<keyword evidence="4" id="KW-1185">Reference proteome</keyword>
<comment type="caution">
    <text evidence="1">The sequence shown here is derived from an EMBL/GenBank/DDBJ whole genome shotgun (WGS) entry which is preliminary data.</text>
</comment>
<proteinExistence type="predicted"/>
<dbReference type="EMBL" id="POUR01000001">
    <property type="protein sequence ID" value="PNF66429.1"/>
    <property type="molecule type" value="Genomic_DNA"/>
</dbReference>
<dbReference type="AlphaFoldDB" id="A0A3S0PMJ9"/>
<evidence type="ECO:0000313" key="4">
    <source>
        <dbReference type="Proteomes" id="UP000236063"/>
    </source>
</evidence>
<evidence type="ECO:0000313" key="2">
    <source>
        <dbReference type="EMBL" id="PNF66429.1"/>
    </source>
</evidence>
<name>A0A3S0PMJ9_9ENTR</name>